<reference evidence="2 3" key="1">
    <citation type="submission" date="2023-06" db="EMBL/GenBank/DDBJ databases">
        <title>Cellulomonas sp. MW4 Whole genome sequence.</title>
        <authorList>
            <person name="Park S."/>
        </authorList>
    </citation>
    <scope>NUCLEOTIDE SEQUENCE [LARGE SCALE GENOMIC DNA]</scope>
    <source>
        <strain evidence="2 3">MW4</strain>
    </source>
</reference>
<keyword evidence="3" id="KW-1185">Reference proteome</keyword>
<feature type="domain" description="Phage tail collar" evidence="1">
    <location>
        <begin position="7"/>
        <end position="63"/>
    </location>
</feature>
<organism evidence="2 3">
    <name type="scientific">Cellulomonas alba</name>
    <dbReference type="NCBI Taxonomy" id="3053467"/>
    <lineage>
        <taxon>Bacteria</taxon>
        <taxon>Bacillati</taxon>
        <taxon>Actinomycetota</taxon>
        <taxon>Actinomycetes</taxon>
        <taxon>Micrococcales</taxon>
        <taxon>Cellulomonadaceae</taxon>
        <taxon>Cellulomonas</taxon>
    </lineage>
</organism>
<dbReference type="SUPFAM" id="SSF88874">
    <property type="entry name" value="Receptor-binding domain of short tail fibre protein gp12"/>
    <property type="match status" value="1"/>
</dbReference>
<evidence type="ECO:0000313" key="3">
    <source>
        <dbReference type="Proteomes" id="UP001529338"/>
    </source>
</evidence>
<protein>
    <submittedName>
        <fullName evidence="2">Tail fiber protein</fullName>
    </submittedName>
</protein>
<sequence>MSEQYLGEIRLMAFNFPPKGWAFCNGAILSIQQNQALFSLLGTTYGGNGQTTFALPDLRGRVPVHASGQFTLGQVGGTEQVTLTQNELPPHTHAAQAVPAQATTADPTNAVWAATAAPHYAAGAQSVMAASAVAPVGGTQPHPNMPPYLTVSFAISLQGIYPSRN</sequence>
<dbReference type="Gene3D" id="3.90.1340.10">
    <property type="entry name" value="Phage tail collar domain"/>
    <property type="match status" value="1"/>
</dbReference>
<dbReference type="Proteomes" id="UP001529338">
    <property type="component" value="Unassembled WGS sequence"/>
</dbReference>
<dbReference type="Pfam" id="PF07484">
    <property type="entry name" value="Collar"/>
    <property type="match status" value="1"/>
</dbReference>
<proteinExistence type="predicted"/>
<dbReference type="InterPro" id="IPR037053">
    <property type="entry name" value="Phage_tail_collar_dom_sf"/>
</dbReference>
<comment type="caution">
    <text evidence="2">The sequence shown here is derived from an EMBL/GenBank/DDBJ whole genome shotgun (WGS) entry which is preliminary data.</text>
</comment>
<dbReference type="InterPro" id="IPR011083">
    <property type="entry name" value="Phage_tail_collar_dom"/>
</dbReference>
<dbReference type="RefSeq" id="WP_289455305.1">
    <property type="nucleotide sequence ID" value="NZ_JAUCGQ010000001.1"/>
</dbReference>
<evidence type="ECO:0000313" key="2">
    <source>
        <dbReference type="EMBL" id="MDM7855481.1"/>
    </source>
</evidence>
<accession>A0ABT7SH65</accession>
<evidence type="ECO:0000259" key="1">
    <source>
        <dbReference type="Pfam" id="PF07484"/>
    </source>
</evidence>
<gene>
    <name evidence="2" type="ORF">QRT04_11120</name>
</gene>
<dbReference type="EMBL" id="JAUCGQ010000001">
    <property type="protein sequence ID" value="MDM7855481.1"/>
    <property type="molecule type" value="Genomic_DNA"/>
</dbReference>
<name>A0ABT7SH65_9CELL</name>